<evidence type="ECO:0000256" key="2">
    <source>
        <dbReference type="SAM" id="MobiDB-lite"/>
    </source>
</evidence>
<proteinExistence type="predicted"/>
<sequence>MALSTTDMTSGIDSEAALGSPNRSRISQNLKLRLPALGSGRKVKETEEDWPNLGHPDEMLLQGDEAEDNKNLGVMEMESIAQRLAGDGELHKLLTHEKMRNEVHKSNYEKLKAEFLKLSHENRALCSEVAKLETKNSVQEDAIQSVRISSSASIQKLRDQMKALLVQIPSEAEHIDLEAKLASQMEAKWRSHLQEICEETEALKLSVQNLLTENLGLKTALHHLGDESGKVLDECHLKYSKQVQNLQSLNKTLDSNRGPELDKLRIEATKLNQENLKLRSKVQFLETNLEDSVATIRHKDIANARIITERSKSESLSSGKIRKLDAEKMELENSLKKSQNELTKAKLATQDHITEINLLKNELNSLKNQLLEKENSQLLILNQLKVNIAKERSSLQTEIDSLTKRVKHWKSEQVKKSTEMESLKQDMEKLSRQQDESMNTQKAHFAAQVGQMESRLMELSAVNKSLQRQLRAKEVSTGTSCEHNEEFEAKLKAWTSERSILEENLERCRQENSILTQKHKEMVVNNQSCTQQVNDLKCQIAQFQNEAAQANSRRKMEKMEPHSEMEKAKRPLDPPETKIPKKEDVRENSTQTEDAMLLKDDQLKTQLQELEAKHKLFQLELFSRPNKPKDTML</sequence>
<dbReference type="AlphaFoldDB" id="A0A553NZZ7"/>
<feature type="coiled-coil region" evidence="1">
    <location>
        <begin position="261"/>
        <end position="288"/>
    </location>
</feature>
<keyword evidence="4" id="KW-1185">Reference proteome</keyword>
<comment type="caution">
    <text evidence="3">The sequence shown here is derived from an EMBL/GenBank/DDBJ whole genome shotgun (WGS) entry which is preliminary data.</text>
</comment>
<evidence type="ECO:0000256" key="1">
    <source>
        <dbReference type="SAM" id="Coils"/>
    </source>
</evidence>
<dbReference type="EMBL" id="VCGU01000009">
    <property type="protein sequence ID" value="TRY71016.1"/>
    <property type="molecule type" value="Genomic_DNA"/>
</dbReference>
<feature type="compositionally biased region" description="Polar residues" evidence="2">
    <location>
        <begin position="21"/>
        <end position="30"/>
    </location>
</feature>
<feature type="region of interest" description="Disordered" evidence="2">
    <location>
        <begin position="1"/>
        <end position="59"/>
    </location>
</feature>
<feature type="region of interest" description="Disordered" evidence="2">
    <location>
        <begin position="550"/>
        <end position="593"/>
    </location>
</feature>
<protein>
    <submittedName>
        <fullName evidence="3">Uncharacterized protein</fullName>
    </submittedName>
</protein>
<organism evidence="3 4">
    <name type="scientific">Tigriopus californicus</name>
    <name type="common">Marine copepod</name>
    <dbReference type="NCBI Taxonomy" id="6832"/>
    <lineage>
        <taxon>Eukaryota</taxon>
        <taxon>Metazoa</taxon>
        <taxon>Ecdysozoa</taxon>
        <taxon>Arthropoda</taxon>
        <taxon>Crustacea</taxon>
        <taxon>Multicrustacea</taxon>
        <taxon>Hexanauplia</taxon>
        <taxon>Copepoda</taxon>
        <taxon>Harpacticoida</taxon>
        <taxon>Harpacticidae</taxon>
        <taxon>Tigriopus</taxon>
    </lineage>
</organism>
<dbReference type="OMA" id="KDHEREM"/>
<evidence type="ECO:0000313" key="3">
    <source>
        <dbReference type="EMBL" id="TRY71016.1"/>
    </source>
</evidence>
<accession>A0A553NZZ7</accession>
<dbReference type="STRING" id="6832.A0A553NZZ7"/>
<dbReference type="Proteomes" id="UP000318571">
    <property type="component" value="Chromosome 9"/>
</dbReference>
<reference evidence="3 4" key="1">
    <citation type="journal article" date="2018" name="Nat. Ecol. Evol.">
        <title>Genomic signatures of mitonuclear coevolution across populations of Tigriopus californicus.</title>
        <authorList>
            <person name="Barreto F.S."/>
            <person name="Watson E.T."/>
            <person name="Lima T.G."/>
            <person name="Willett C.S."/>
            <person name="Edmands S."/>
            <person name="Li W."/>
            <person name="Burton R.S."/>
        </authorList>
    </citation>
    <scope>NUCLEOTIDE SEQUENCE [LARGE SCALE GENOMIC DNA]</scope>
    <source>
        <strain evidence="3 4">San Diego</strain>
    </source>
</reference>
<feature type="compositionally biased region" description="Polar residues" evidence="2">
    <location>
        <begin position="1"/>
        <end position="12"/>
    </location>
</feature>
<gene>
    <name evidence="3" type="ORF">TCAL_10838</name>
</gene>
<keyword evidence="1" id="KW-0175">Coiled coil</keyword>
<name>A0A553NZZ7_TIGCA</name>
<evidence type="ECO:0000313" key="4">
    <source>
        <dbReference type="Proteomes" id="UP000318571"/>
    </source>
</evidence>
<feature type="compositionally biased region" description="Basic and acidic residues" evidence="2">
    <location>
        <begin position="557"/>
        <end position="587"/>
    </location>
</feature>